<dbReference type="Gene3D" id="2.60.120.260">
    <property type="entry name" value="Galactose-binding domain-like"/>
    <property type="match status" value="1"/>
</dbReference>
<keyword evidence="4" id="KW-1185">Reference proteome</keyword>
<evidence type="ECO:0000259" key="2">
    <source>
        <dbReference type="PROSITE" id="PS51212"/>
    </source>
</evidence>
<sequence length="1337" mass="144227">MFSVHQDGGNAVRCGRFGTIQCASDDGAVCKNVSRGKVAPAISLVAFVPTSLNLTHPPVLSNWPGSLAAWEAMGGITAAHPITRACGAIRSANGADACEHLSCGNFNTKLMGCFRDEGMSVPGIPGLGFASAFAGGSVDVQNVPEPNKPVTNCALHCAGKRYMAVQSGSLCFCGDTFLAYERVPSSECNEPCEEPLYPNGCGGNQGNSVYRLTGDPAIFAAENETCPADFVPLQDFEQCMSGLFVEGSQYQGTWQEPACEAGWPGPGCFELGGLLYYSNCPSGPASRPLHRGVCYKASDHGVAASSLHGRPTLIPWSDVELGSPVYSDIESRNHTFASFGSGYPSSCFYVRASNNKTLPASEVFLTLNTSYRSTVYLDFFMRTNLEWGFQDWPDRAEWQLSPSRVGISAYVPGLVGPGAVYQRTFEPGSIELYGAAASTGNYLVTICREENFFEFDVLTGLGVWKGFHLFSLDIAKGDLRLQPDENIATVLDSSGTRQSLALELTLFAHYEWMPLGRGPVLAYTLPIEVRDNTCWLQQHGLKFGARSVLAPSSDMAVCKAKCRSRPQCSHIAVQSGTCYEYSQLCDEHGGCAYSGVSAQMRFPSCGERSICLDVQVGGYHYLSGEYCPNGENAKSGGLVYRKSGPTEQDSFWLQRDGQEGCEWVLKELSVFDQKDDAASYVELHGRQAACFRTPSPSSAYDSIGSFDLVHAAFTASPVSGQMDISSGDSSTYTVGLSVSSCGPPNLTLSDAEAQDAAADGTEGTQVPPIVPDDPSTALPDDHWLHPCECVPATWDKEAPVSAEARALIPPGSGNTFYPGPIRIVTGSFVCGLHSLVNVLIEDDLETLDTESCEQKCSEDPRCRFFFTGQVVGKGQCRLYSSCDTLFRELGLDGSLFGWPAGPVCALSNAQLCWQSTKRRQHLGAFYTDTPDAADTVSAHPKCLYEDLYEQCDQKLMLGGTDLQACSICSYVLLSENKPLCKAILYESGDFASFSGKSLTVPEDTAVDLKAEIHRDTFLGGNSGVGFSFFLSMKVLGSGCQANVTREDDTASGTIVSVDTYAEGDYGPTELELWRLADPNGGHGRPFAVHVFAVTTTTTTALPPLAQNLALGSEVTVWASSQKFPNFPPERVIDSIANQGWYPAPPSSLDGSEGAEWIAMDLGATYVLSRATIHRFRQHRGQFTIQSSQDRSSWVDMGYWSGDEVDVVNISLHGQAQYLRLICEPVVNETNACYIGEWKVYGTRPKRPLPTAFRHGAALRLRCWGERFASVASATTSELSCIAGRWANSVGTTGPNLECQACTGSYQILTFPTYMARPSPHSLDACSGGFITPLRRLC</sequence>
<evidence type="ECO:0000313" key="4">
    <source>
        <dbReference type="Proteomes" id="UP000604046"/>
    </source>
</evidence>
<dbReference type="Proteomes" id="UP000604046">
    <property type="component" value="Unassembled WGS sequence"/>
</dbReference>
<dbReference type="PROSITE" id="PS51212">
    <property type="entry name" value="WSC"/>
    <property type="match status" value="1"/>
</dbReference>
<dbReference type="InterPro" id="IPR008979">
    <property type="entry name" value="Galactose-bd-like_sf"/>
</dbReference>
<proteinExistence type="predicted"/>
<name>A0A812PWC8_9DINO</name>
<evidence type="ECO:0000313" key="3">
    <source>
        <dbReference type="EMBL" id="CAE7357426.1"/>
    </source>
</evidence>
<comment type="caution">
    <text evidence="3">The sequence shown here is derived from an EMBL/GenBank/DDBJ whole genome shotgun (WGS) entry which is preliminary data.</text>
</comment>
<feature type="domain" description="WSC" evidence="2">
    <location>
        <begin position="107"/>
        <end position="213"/>
    </location>
</feature>
<reference evidence="3" key="1">
    <citation type="submission" date="2021-02" db="EMBL/GenBank/DDBJ databases">
        <authorList>
            <person name="Dougan E. K."/>
            <person name="Rhodes N."/>
            <person name="Thang M."/>
            <person name="Chan C."/>
        </authorList>
    </citation>
    <scope>NUCLEOTIDE SEQUENCE</scope>
</reference>
<dbReference type="Pfam" id="PF00754">
    <property type="entry name" value="F5_F8_type_C"/>
    <property type="match status" value="1"/>
</dbReference>
<dbReference type="InterPro" id="IPR000421">
    <property type="entry name" value="FA58C"/>
</dbReference>
<feature type="domain" description="F5/8 type C" evidence="1">
    <location>
        <begin position="1096"/>
        <end position="1242"/>
    </location>
</feature>
<dbReference type="PROSITE" id="PS50022">
    <property type="entry name" value="FA58C_3"/>
    <property type="match status" value="1"/>
</dbReference>
<protein>
    <submittedName>
        <fullName evidence="3">Uncharacterized protein</fullName>
    </submittedName>
</protein>
<dbReference type="InterPro" id="IPR002889">
    <property type="entry name" value="WSC_carb-bd"/>
</dbReference>
<dbReference type="Pfam" id="PF01822">
    <property type="entry name" value="WSC"/>
    <property type="match status" value="1"/>
</dbReference>
<accession>A0A812PWC8</accession>
<dbReference type="SMART" id="SM00321">
    <property type="entry name" value="WSC"/>
    <property type="match status" value="1"/>
</dbReference>
<gene>
    <name evidence="3" type="ORF">SNAT2548_LOCUS19075</name>
</gene>
<evidence type="ECO:0000259" key="1">
    <source>
        <dbReference type="PROSITE" id="PS50022"/>
    </source>
</evidence>
<dbReference type="SUPFAM" id="SSF49785">
    <property type="entry name" value="Galactose-binding domain-like"/>
    <property type="match status" value="1"/>
</dbReference>
<organism evidence="3 4">
    <name type="scientific">Symbiodinium natans</name>
    <dbReference type="NCBI Taxonomy" id="878477"/>
    <lineage>
        <taxon>Eukaryota</taxon>
        <taxon>Sar</taxon>
        <taxon>Alveolata</taxon>
        <taxon>Dinophyceae</taxon>
        <taxon>Suessiales</taxon>
        <taxon>Symbiodiniaceae</taxon>
        <taxon>Symbiodinium</taxon>
    </lineage>
</organism>
<dbReference type="EMBL" id="CAJNDS010002164">
    <property type="protein sequence ID" value="CAE7357426.1"/>
    <property type="molecule type" value="Genomic_DNA"/>
</dbReference>